<proteinExistence type="predicted"/>
<name>A0AAU8EJJ7_9CAUD</name>
<dbReference type="EMBL" id="PP861117">
    <property type="protein sequence ID" value="XCH00318.1"/>
    <property type="molecule type" value="Genomic_DNA"/>
</dbReference>
<sequence length="38" mass="4669">MICQGHFIFHGKYGYKHDERERQKMADARKQVEDLFKK</sequence>
<protein>
    <submittedName>
        <fullName evidence="1">Uncharacterized protein</fullName>
    </submittedName>
</protein>
<reference evidence="1" key="1">
    <citation type="submission" date="2024-05" db="EMBL/GenBank/DDBJ databases">
        <authorList>
            <person name="Su C."/>
        </authorList>
    </citation>
    <scope>NUCLEOTIDE SEQUENCE</scope>
</reference>
<evidence type="ECO:0000313" key="1">
    <source>
        <dbReference type="EMBL" id="XCH00318.1"/>
    </source>
</evidence>
<accession>A0AAU8EJJ7</accession>
<organism evidence="1">
    <name type="scientific">Synechococcus phage QB2</name>
    <dbReference type="NCBI Taxonomy" id="3159453"/>
    <lineage>
        <taxon>Viruses</taxon>
        <taxon>Duplodnaviria</taxon>
        <taxon>Heunggongvirae</taxon>
        <taxon>Uroviricota</taxon>
        <taxon>Caudoviricetes</taxon>
        <taxon>Pantevenvirales</taxon>
        <taxon>Kyanoviridae</taxon>
    </lineage>
</organism>